<dbReference type="InterPro" id="IPR043128">
    <property type="entry name" value="Rev_trsase/Diguanyl_cyclase"/>
</dbReference>
<keyword evidence="4" id="KW-1185">Reference proteome</keyword>
<dbReference type="AlphaFoldDB" id="N4WXT8"/>
<protein>
    <recommendedName>
        <fullName evidence="2">GGDEF domain-containing protein</fullName>
    </recommendedName>
</protein>
<dbReference type="eggNOG" id="COG2199">
    <property type="taxonomic scope" value="Bacteria"/>
</dbReference>
<dbReference type="PATRIC" id="fig|1308866.3.peg.612"/>
<evidence type="ECO:0000259" key="2">
    <source>
        <dbReference type="PROSITE" id="PS50887"/>
    </source>
</evidence>
<dbReference type="STRING" id="1308866.J416_03021"/>
<evidence type="ECO:0000256" key="1">
    <source>
        <dbReference type="SAM" id="Phobius"/>
    </source>
</evidence>
<dbReference type="NCBIfam" id="TIGR00254">
    <property type="entry name" value="GGDEF"/>
    <property type="match status" value="1"/>
</dbReference>
<name>N4WXT8_9BACI</name>
<dbReference type="RefSeq" id="WP_003464413.1">
    <property type="nucleotide sequence ID" value="NZ_APML01000012.1"/>
</dbReference>
<evidence type="ECO:0000313" key="3">
    <source>
        <dbReference type="EMBL" id="ENH97891.1"/>
    </source>
</evidence>
<feature type="transmembrane region" description="Helical" evidence="1">
    <location>
        <begin position="347"/>
        <end position="365"/>
    </location>
</feature>
<feature type="transmembrane region" description="Helical" evidence="1">
    <location>
        <begin position="77"/>
        <end position="93"/>
    </location>
</feature>
<gene>
    <name evidence="3" type="ORF">J416_03021</name>
</gene>
<proteinExistence type="predicted"/>
<dbReference type="Pfam" id="PF00990">
    <property type="entry name" value="GGDEF"/>
    <property type="match status" value="1"/>
</dbReference>
<dbReference type="InterPro" id="IPR029787">
    <property type="entry name" value="Nucleotide_cyclase"/>
</dbReference>
<feature type="transmembrane region" description="Helical" evidence="1">
    <location>
        <begin position="172"/>
        <end position="195"/>
    </location>
</feature>
<feature type="transmembrane region" description="Helical" evidence="1">
    <location>
        <begin position="133"/>
        <end position="152"/>
    </location>
</feature>
<dbReference type="InterPro" id="IPR052163">
    <property type="entry name" value="DGC-Regulatory_Protein"/>
</dbReference>
<dbReference type="EMBL" id="APML01000012">
    <property type="protein sequence ID" value="ENH97891.1"/>
    <property type="molecule type" value="Genomic_DNA"/>
</dbReference>
<dbReference type="PROSITE" id="PS50887">
    <property type="entry name" value="GGDEF"/>
    <property type="match status" value="1"/>
</dbReference>
<dbReference type="SUPFAM" id="SSF55073">
    <property type="entry name" value="Nucleotide cyclase"/>
    <property type="match status" value="1"/>
</dbReference>
<comment type="caution">
    <text evidence="3">The sequence shown here is derived from an EMBL/GenBank/DDBJ whole genome shotgun (WGS) entry which is preliminary data.</text>
</comment>
<keyword evidence="1" id="KW-0472">Membrane</keyword>
<dbReference type="CDD" id="cd01949">
    <property type="entry name" value="GGDEF"/>
    <property type="match status" value="1"/>
</dbReference>
<accession>N4WXT8</accession>
<dbReference type="InterPro" id="IPR000160">
    <property type="entry name" value="GGDEF_dom"/>
</dbReference>
<reference evidence="3 4" key="1">
    <citation type="submission" date="2013-03" db="EMBL/GenBank/DDBJ databases">
        <title>Draft genome sequence of Gracibacillus halophilus YIM-C55.5, a moderately halophilic and thermophilic organism from the Xiaochaidamu salt lake.</title>
        <authorList>
            <person name="Sugumar T."/>
            <person name="Polireddy D.R."/>
            <person name="Antony A."/>
            <person name="Madhava Y.R."/>
            <person name="Sivakumar N."/>
        </authorList>
    </citation>
    <scope>NUCLEOTIDE SEQUENCE [LARGE SCALE GENOMIC DNA]</scope>
    <source>
        <strain evidence="3 4">YIM-C55.5</strain>
    </source>
</reference>
<dbReference type="Proteomes" id="UP000012283">
    <property type="component" value="Unassembled WGS sequence"/>
</dbReference>
<dbReference type="Gene3D" id="3.30.70.270">
    <property type="match status" value="1"/>
</dbReference>
<dbReference type="SMART" id="SM00267">
    <property type="entry name" value="GGDEF"/>
    <property type="match status" value="1"/>
</dbReference>
<feature type="transmembrane region" description="Helical" evidence="1">
    <location>
        <begin position="99"/>
        <end position="121"/>
    </location>
</feature>
<dbReference type="OrthoDB" id="9759607at2"/>
<keyword evidence="1" id="KW-0812">Transmembrane</keyword>
<dbReference type="PANTHER" id="PTHR46663:SF2">
    <property type="entry name" value="GGDEF DOMAIN-CONTAINING PROTEIN"/>
    <property type="match status" value="1"/>
</dbReference>
<feature type="transmembrane region" description="Helical" evidence="1">
    <location>
        <begin position="12"/>
        <end position="45"/>
    </location>
</feature>
<sequence length="616" mass="71407">MRWMKFVGNKHIIAYLIFLITGVCVQLIEIPLLFGLSISLIPIWYLAMSRLFGLVHAFIALACFSSVAYFTHIHFPVILFGFLQLIIIGGLYQRKGKDLFTWSFLYSIFILVTYFVVVFFIDAEIIGPVTNFYILKNIINILIASLLADIVSDYLPYVPWVRHFLAKQRRLYFGQIISHMIMIAAVIPVLIIIWLNSSMIEEELLQSYEDALIELDERLNERVAEMDANEIQYFELDADLEKARVKALLEPYINDNQKSVIILDEKGDEWLTVTNGLPDDNIIQTLQNGYTQSIHENGYIWVPSDDASVFHWFQGYYIGSSHFLNKQVMLLIPLSNIMIDVTDNTQIYLIFAMVVLFVALLFGMITNHILSKSLRFLTDLTSDLPNKLKEQHFKWPDTRIDEFSRLGDNIKIVAIQFQKMMKEESKQNELLIEKTNQLIESETRLYELAHFDNLTKLPNRYSFYEDMNQIIEGDDFQEDPFAILFIDLDKFKQVNDTLGHSGGDELLKGVAHRLKQFEQDYPSIQMYRLAGDEFIAIVRLSDKQSVQNIRHVLINDINRPISLFDTQIQLTASIGISFYPDDGTTVDGILHQADTLMYEQKQITHQELEKGEEHEQ</sequence>
<evidence type="ECO:0000313" key="4">
    <source>
        <dbReference type="Proteomes" id="UP000012283"/>
    </source>
</evidence>
<organism evidence="3 4">
    <name type="scientific">Gracilibacillus halophilus YIM-C55.5</name>
    <dbReference type="NCBI Taxonomy" id="1308866"/>
    <lineage>
        <taxon>Bacteria</taxon>
        <taxon>Bacillati</taxon>
        <taxon>Bacillota</taxon>
        <taxon>Bacilli</taxon>
        <taxon>Bacillales</taxon>
        <taxon>Bacillaceae</taxon>
        <taxon>Gracilibacillus</taxon>
    </lineage>
</organism>
<feature type="domain" description="GGDEF" evidence="2">
    <location>
        <begin position="479"/>
        <end position="613"/>
    </location>
</feature>
<keyword evidence="1" id="KW-1133">Transmembrane helix</keyword>
<dbReference type="PANTHER" id="PTHR46663">
    <property type="entry name" value="DIGUANYLATE CYCLASE DGCT-RELATED"/>
    <property type="match status" value="1"/>
</dbReference>